<sequence>MATRTTRTTRTEGGQRVGQAELRAVLEARVRAAGAPRAPMPAVAVLMGFDPATFARSVLDFAAGLAADARRDWQADFTRTVYLVGNPANLAHRLPPATVSPDGQVAWYTCAPWARQRDLRLLLRKVQGELPADLAERCAVDVPESAAAPAPRERPPRHWHLTVATAGLSLPRYLVHVGHTLAEATITGLLAGGDRIAVRHTTDIDELPVQHGYVRVHQDIANADRLRAYAVLAEQGDVPHG</sequence>
<organism evidence="1 2">
    <name type="scientific">Streptomyces kanamyceticus</name>
    <dbReference type="NCBI Taxonomy" id="1967"/>
    <lineage>
        <taxon>Bacteria</taxon>
        <taxon>Bacillati</taxon>
        <taxon>Actinomycetota</taxon>
        <taxon>Actinomycetes</taxon>
        <taxon>Kitasatosporales</taxon>
        <taxon>Streptomycetaceae</taxon>
        <taxon>Streptomyces</taxon>
    </lineage>
</organism>
<dbReference type="AlphaFoldDB" id="A0A5J6G6L4"/>
<keyword evidence="2" id="KW-1185">Reference proteome</keyword>
<dbReference type="OrthoDB" id="4338055at2"/>
<name>A0A5J6G6L4_STRKN</name>
<dbReference type="RefSeq" id="WP_055543463.1">
    <property type="nucleotide sequence ID" value="NZ_CP023699.1"/>
</dbReference>
<protein>
    <submittedName>
        <fullName evidence="1">Uncharacterized protein</fullName>
    </submittedName>
</protein>
<reference evidence="1 2" key="1">
    <citation type="submission" date="2017-09" db="EMBL/GenBank/DDBJ databases">
        <authorList>
            <person name="Lee N."/>
            <person name="Cho B.-K."/>
        </authorList>
    </citation>
    <scope>NUCLEOTIDE SEQUENCE [LARGE SCALE GENOMIC DNA]</scope>
    <source>
        <strain evidence="1 2">ATCC 12853</strain>
    </source>
</reference>
<accession>A0A5J6G6L4</accession>
<dbReference type="EMBL" id="CP023699">
    <property type="protein sequence ID" value="QEU91109.1"/>
    <property type="molecule type" value="Genomic_DNA"/>
</dbReference>
<dbReference type="KEGG" id="ska:CP970_09650"/>
<evidence type="ECO:0000313" key="2">
    <source>
        <dbReference type="Proteomes" id="UP000325529"/>
    </source>
</evidence>
<dbReference type="InterPro" id="IPR045754">
    <property type="entry name" value="DUF6182"/>
</dbReference>
<dbReference type="Pfam" id="PF19680">
    <property type="entry name" value="DUF6182"/>
    <property type="match status" value="1"/>
</dbReference>
<evidence type="ECO:0000313" key="1">
    <source>
        <dbReference type="EMBL" id="QEU91109.1"/>
    </source>
</evidence>
<gene>
    <name evidence="1" type="ORF">CP970_09650</name>
</gene>
<proteinExistence type="predicted"/>
<dbReference type="Proteomes" id="UP000325529">
    <property type="component" value="Chromosome"/>
</dbReference>